<comment type="caution">
    <text evidence="2">The sequence shown here is derived from an EMBL/GenBank/DDBJ whole genome shotgun (WGS) entry which is preliminary data.</text>
</comment>
<proteinExistence type="predicted"/>
<dbReference type="Proteomes" id="UP001175211">
    <property type="component" value="Unassembled WGS sequence"/>
</dbReference>
<feature type="transmembrane region" description="Helical" evidence="1">
    <location>
        <begin position="50"/>
        <end position="68"/>
    </location>
</feature>
<feature type="transmembrane region" description="Helical" evidence="1">
    <location>
        <begin position="14"/>
        <end position="38"/>
    </location>
</feature>
<evidence type="ECO:0000313" key="2">
    <source>
        <dbReference type="EMBL" id="KAK0461677.1"/>
    </source>
</evidence>
<evidence type="ECO:0000256" key="1">
    <source>
        <dbReference type="SAM" id="Phobius"/>
    </source>
</evidence>
<dbReference type="RefSeq" id="XP_060333415.1">
    <property type="nucleotide sequence ID" value="XM_060466395.1"/>
</dbReference>
<feature type="transmembrane region" description="Helical" evidence="1">
    <location>
        <begin position="217"/>
        <end position="236"/>
    </location>
</feature>
<dbReference type="GeneID" id="85349943"/>
<protein>
    <submittedName>
        <fullName evidence="2">Uncharacterized protein</fullName>
    </submittedName>
</protein>
<keyword evidence="1" id="KW-1133">Transmembrane helix</keyword>
<organism evidence="2 3">
    <name type="scientific">Armillaria tabescens</name>
    <name type="common">Ringless honey mushroom</name>
    <name type="synonym">Agaricus tabescens</name>
    <dbReference type="NCBI Taxonomy" id="1929756"/>
    <lineage>
        <taxon>Eukaryota</taxon>
        <taxon>Fungi</taxon>
        <taxon>Dikarya</taxon>
        <taxon>Basidiomycota</taxon>
        <taxon>Agaricomycotina</taxon>
        <taxon>Agaricomycetes</taxon>
        <taxon>Agaricomycetidae</taxon>
        <taxon>Agaricales</taxon>
        <taxon>Marasmiineae</taxon>
        <taxon>Physalacriaceae</taxon>
        <taxon>Desarmillaria</taxon>
    </lineage>
</organism>
<evidence type="ECO:0000313" key="3">
    <source>
        <dbReference type="Proteomes" id="UP001175211"/>
    </source>
</evidence>
<keyword evidence="3" id="KW-1185">Reference proteome</keyword>
<keyword evidence="1" id="KW-0812">Transmembrane</keyword>
<dbReference type="AlphaFoldDB" id="A0AA39N9T6"/>
<name>A0AA39N9T6_ARMTA</name>
<keyword evidence="1" id="KW-0472">Membrane</keyword>
<feature type="transmembrane region" description="Helical" evidence="1">
    <location>
        <begin position="242"/>
        <end position="259"/>
    </location>
</feature>
<reference evidence="2" key="1">
    <citation type="submission" date="2023-06" db="EMBL/GenBank/DDBJ databases">
        <authorList>
            <consortium name="Lawrence Berkeley National Laboratory"/>
            <person name="Ahrendt S."/>
            <person name="Sahu N."/>
            <person name="Indic B."/>
            <person name="Wong-Bajracharya J."/>
            <person name="Merenyi Z."/>
            <person name="Ke H.-M."/>
            <person name="Monk M."/>
            <person name="Kocsube S."/>
            <person name="Drula E."/>
            <person name="Lipzen A."/>
            <person name="Balint B."/>
            <person name="Henrissat B."/>
            <person name="Andreopoulos B."/>
            <person name="Martin F.M."/>
            <person name="Harder C.B."/>
            <person name="Rigling D."/>
            <person name="Ford K.L."/>
            <person name="Foster G.D."/>
            <person name="Pangilinan J."/>
            <person name="Papanicolaou A."/>
            <person name="Barry K."/>
            <person name="LaButti K."/>
            <person name="Viragh M."/>
            <person name="Koriabine M."/>
            <person name="Yan M."/>
            <person name="Riley R."/>
            <person name="Champramary S."/>
            <person name="Plett K.L."/>
            <person name="Tsai I.J."/>
            <person name="Slot J."/>
            <person name="Sipos G."/>
            <person name="Plett J."/>
            <person name="Nagy L.G."/>
            <person name="Grigoriev I.V."/>
        </authorList>
    </citation>
    <scope>NUCLEOTIDE SEQUENCE</scope>
    <source>
        <strain evidence="2">CCBAS 213</strain>
    </source>
</reference>
<gene>
    <name evidence="2" type="ORF">EV420DRAFT_121517</name>
</gene>
<feature type="transmembrane region" description="Helical" evidence="1">
    <location>
        <begin position="125"/>
        <end position="148"/>
    </location>
</feature>
<accession>A0AA39N9T6</accession>
<dbReference type="EMBL" id="JAUEPS010000010">
    <property type="protein sequence ID" value="KAK0461677.1"/>
    <property type="molecule type" value="Genomic_DNA"/>
</dbReference>
<sequence length="305" mass="33104">MDDVGPKTSFPASIFYVMLFDILQGLLFSLLLLVLLTAQFSSAVKRSKTWFVFIGSIVGWCASYLLLFGHQIGDGPPVGLCAFQAAVIYSTNPFGPSAALALELELFINLKALVNQTGGLGVKGVWGLVLFPLLVYCIMLAWVITVGLSHPNLLEREPAHMFCHIRSPTDSEGISLAQPSVVSAALAMLHKRKVGASQSTSTASLLSTSDLIRRNSFVTALTVFGVVMAITSYSQLSEANPVWNLALAGVPIVTFFLFGTHMDFIRVWFCLSASSNRTTAQLPAREPAIPLFRIHSQEILADRSH</sequence>